<feature type="transmembrane region" description="Helical" evidence="1">
    <location>
        <begin position="50"/>
        <end position="68"/>
    </location>
</feature>
<dbReference type="Proteomes" id="UP000199065">
    <property type="component" value="Unassembled WGS sequence"/>
</dbReference>
<evidence type="ECO:0000313" key="2">
    <source>
        <dbReference type="EMBL" id="SFG18444.1"/>
    </source>
</evidence>
<organism evidence="2 3">
    <name type="scientific">Corynebacterium spheniscorum</name>
    <dbReference type="NCBI Taxonomy" id="185761"/>
    <lineage>
        <taxon>Bacteria</taxon>
        <taxon>Bacillati</taxon>
        <taxon>Actinomycetota</taxon>
        <taxon>Actinomycetes</taxon>
        <taxon>Mycobacteriales</taxon>
        <taxon>Corynebacteriaceae</taxon>
        <taxon>Corynebacterium</taxon>
    </lineage>
</organism>
<evidence type="ECO:0000313" key="3">
    <source>
        <dbReference type="Proteomes" id="UP000199065"/>
    </source>
</evidence>
<accession>A0A1I2PQW5</accession>
<sequence>MLNNPLANPHDIHVRPSPLPRIVQRLLVWTFLLGLVAATVFALGEHWRRATFALGVCLLFLSALRWICDSQVLGVFAVRSRRFDSAFCAAIGGVMAFLAASVDSLGS</sequence>
<keyword evidence="1" id="KW-0472">Membrane</keyword>
<dbReference type="InterPro" id="IPR021385">
    <property type="entry name" value="DUF3017"/>
</dbReference>
<evidence type="ECO:0008006" key="4">
    <source>
        <dbReference type="Google" id="ProtNLM"/>
    </source>
</evidence>
<feature type="transmembrane region" description="Helical" evidence="1">
    <location>
        <begin position="83"/>
        <end position="102"/>
    </location>
</feature>
<keyword evidence="1" id="KW-0812">Transmembrane</keyword>
<feature type="transmembrane region" description="Helical" evidence="1">
    <location>
        <begin position="26"/>
        <end position="44"/>
    </location>
</feature>
<proteinExistence type="predicted"/>
<protein>
    <recommendedName>
        <fullName evidence="4">DUF3017 domain-containing protein</fullName>
    </recommendedName>
</protein>
<gene>
    <name evidence="2" type="ORF">SAMN05660282_00182</name>
</gene>
<name>A0A1I2PQW5_9CORY</name>
<keyword evidence="1" id="KW-1133">Transmembrane helix</keyword>
<dbReference type="EMBL" id="FOPJ01000001">
    <property type="protein sequence ID" value="SFG18444.1"/>
    <property type="molecule type" value="Genomic_DNA"/>
</dbReference>
<dbReference type="OrthoDB" id="4411540at2"/>
<dbReference type="AlphaFoldDB" id="A0A1I2PQW5"/>
<dbReference type="RefSeq" id="WP_092283464.1">
    <property type="nucleotide sequence ID" value="NZ_FOPJ01000001.1"/>
</dbReference>
<dbReference type="Pfam" id="PF11222">
    <property type="entry name" value="DUF3017"/>
    <property type="match status" value="1"/>
</dbReference>
<evidence type="ECO:0000256" key="1">
    <source>
        <dbReference type="SAM" id="Phobius"/>
    </source>
</evidence>
<keyword evidence="3" id="KW-1185">Reference proteome</keyword>
<reference evidence="2 3" key="1">
    <citation type="submission" date="2016-10" db="EMBL/GenBank/DDBJ databases">
        <authorList>
            <person name="de Groot N.N."/>
        </authorList>
    </citation>
    <scope>NUCLEOTIDE SEQUENCE [LARGE SCALE GENOMIC DNA]</scope>
    <source>
        <strain>J11</strain>
        <strain evidence="3">PG 39</strain>
    </source>
</reference>
<dbReference type="STRING" id="185761.SAMN05660282_00182"/>